<feature type="region of interest" description="Disordered" evidence="1">
    <location>
        <begin position="1"/>
        <end position="23"/>
    </location>
</feature>
<name>A0A438KPV4_VITVI</name>
<sequence>MLNFRTGQGRLTKTGRAKSPGKASLTPLSISYEKLLPMIQGFVRLQVARPIGTDPSTEIIARDVSSIKNMVTQQRHAELLRAASICERINSIRPRLTREGLAYRWDNHFPTSRSHPDTKPHRDALILSLEIGDFDVRRILVDPGSLAILCKHRSLAAWTQSHRPRKPWTNPVRIQRVVNYVLGRHYINGQADPVLSTYNFWWYRLIALQCHLGAHMATLHESTPLHISSNGKFPYKDGQVNLYGSQLAFANATR</sequence>
<dbReference type="Proteomes" id="UP000288805">
    <property type="component" value="Unassembled WGS sequence"/>
</dbReference>
<evidence type="ECO:0000313" key="3">
    <source>
        <dbReference type="Proteomes" id="UP000288805"/>
    </source>
</evidence>
<evidence type="ECO:0000256" key="1">
    <source>
        <dbReference type="SAM" id="MobiDB-lite"/>
    </source>
</evidence>
<dbReference type="EMBL" id="QGNW01000001">
    <property type="protein sequence ID" value="RVX23228.1"/>
    <property type="molecule type" value="Genomic_DNA"/>
</dbReference>
<proteinExistence type="predicted"/>
<protein>
    <submittedName>
        <fullName evidence="2">Uncharacterized protein</fullName>
    </submittedName>
</protein>
<accession>A0A438KPV4</accession>
<reference evidence="2 3" key="1">
    <citation type="journal article" date="2018" name="PLoS Genet.">
        <title>Population sequencing reveals clonal diversity and ancestral inbreeding in the grapevine cultivar Chardonnay.</title>
        <authorList>
            <person name="Roach M.J."/>
            <person name="Johnson D.L."/>
            <person name="Bohlmann J."/>
            <person name="van Vuuren H.J."/>
            <person name="Jones S.J."/>
            <person name="Pretorius I.S."/>
            <person name="Schmidt S.A."/>
            <person name="Borneman A.R."/>
        </authorList>
    </citation>
    <scope>NUCLEOTIDE SEQUENCE [LARGE SCALE GENOMIC DNA]</scope>
    <source>
        <strain evidence="3">cv. Chardonnay</strain>
        <tissue evidence="2">Leaf</tissue>
    </source>
</reference>
<dbReference type="AlphaFoldDB" id="A0A438KPV4"/>
<evidence type="ECO:0000313" key="2">
    <source>
        <dbReference type="EMBL" id="RVX23228.1"/>
    </source>
</evidence>
<feature type="compositionally biased region" description="Polar residues" evidence="1">
    <location>
        <begin position="1"/>
        <end position="11"/>
    </location>
</feature>
<gene>
    <name evidence="2" type="ORF">CK203_000655</name>
</gene>
<organism evidence="2 3">
    <name type="scientific">Vitis vinifera</name>
    <name type="common">Grape</name>
    <dbReference type="NCBI Taxonomy" id="29760"/>
    <lineage>
        <taxon>Eukaryota</taxon>
        <taxon>Viridiplantae</taxon>
        <taxon>Streptophyta</taxon>
        <taxon>Embryophyta</taxon>
        <taxon>Tracheophyta</taxon>
        <taxon>Spermatophyta</taxon>
        <taxon>Magnoliopsida</taxon>
        <taxon>eudicotyledons</taxon>
        <taxon>Gunneridae</taxon>
        <taxon>Pentapetalae</taxon>
        <taxon>rosids</taxon>
        <taxon>Vitales</taxon>
        <taxon>Vitaceae</taxon>
        <taxon>Viteae</taxon>
        <taxon>Vitis</taxon>
    </lineage>
</organism>
<comment type="caution">
    <text evidence="2">The sequence shown here is derived from an EMBL/GenBank/DDBJ whole genome shotgun (WGS) entry which is preliminary data.</text>
</comment>